<gene>
    <name evidence="2" type="primary">RvY_12674</name>
    <name evidence="2" type="synonym">RvY_12674.1</name>
    <name evidence="2" type="ORF">RvY_12674-1</name>
</gene>
<evidence type="ECO:0000259" key="1">
    <source>
        <dbReference type="PROSITE" id="PS50878"/>
    </source>
</evidence>
<dbReference type="InterPro" id="IPR043128">
    <property type="entry name" value="Rev_trsase/Diguanyl_cyclase"/>
</dbReference>
<dbReference type="PROSITE" id="PS50878">
    <property type="entry name" value="RT_POL"/>
    <property type="match status" value="1"/>
</dbReference>
<sequence length="413" mass="46839">MQLLLMAHQYSHVFIQKEEVEAVLLDCSKAFDKLPHSTIVRSLASHGVTGELNDLLSDYLRERSQRVLVEGYFSSEQPVPSGVPQGSILGPLLFVVAVNNLASKLKSPVMQYADDIILWRTIKSDEDCTALQQDLQRLENWCEETGLKLNPEKSQDLRVSNKRKKVAVTSGSYTIDGKQIRTVNGAECLGVMFSRKMDWTGQVDKVTKKCRQSLYAINGLFPKRQGSLKQLLYNSMVRSVVDYASSCCFSTTKGLQRQLESIQKKFLLSIRLSSADENSHDTDFQHLREVGWRPLWQRRCELIMVNAFRIWNGNFAHGDRLMKVEGNGQNMRTRIQLKICTMSLVSVAPPSCKMLDSTVSSFAYIVEAFLKDPLFTPFSVDLSSLCSFKRYLDGLNFSNFNWCKKNVDGQLLT</sequence>
<comment type="caution">
    <text evidence="2">The sequence shown here is derived from an EMBL/GenBank/DDBJ whole genome shotgun (WGS) entry which is preliminary data.</text>
</comment>
<protein>
    <recommendedName>
        <fullName evidence="1">Reverse transcriptase domain-containing protein</fullName>
    </recommendedName>
</protein>
<keyword evidence="3" id="KW-1185">Reference proteome</keyword>
<dbReference type="InterPro" id="IPR043502">
    <property type="entry name" value="DNA/RNA_pol_sf"/>
</dbReference>
<dbReference type="EMBL" id="BDGG01000007">
    <property type="protein sequence ID" value="GAV02062.1"/>
    <property type="molecule type" value="Genomic_DNA"/>
</dbReference>
<dbReference type="InterPro" id="IPR000477">
    <property type="entry name" value="RT_dom"/>
</dbReference>
<evidence type="ECO:0000313" key="3">
    <source>
        <dbReference type="Proteomes" id="UP000186922"/>
    </source>
</evidence>
<evidence type="ECO:0000313" key="2">
    <source>
        <dbReference type="EMBL" id="GAV02062.1"/>
    </source>
</evidence>
<dbReference type="AlphaFoldDB" id="A0A1D1VKA6"/>
<proteinExistence type="predicted"/>
<dbReference type="Proteomes" id="UP000186922">
    <property type="component" value="Unassembled WGS sequence"/>
</dbReference>
<name>A0A1D1VKA6_RAMVA</name>
<organism evidence="2 3">
    <name type="scientific">Ramazzottius varieornatus</name>
    <name type="common">Water bear</name>
    <name type="synonym">Tardigrade</name>
    <dbReference type="NCBI Taxonomy" id="947166"/>
    <lineage>
        <taxon>Eukaryota</taxon>
        <taxon>Metazoa</taxon>
        <taxon>Ecdysozoa</taxon>
        <taxon>Tardigrada</taxon>
        <taxon>Eutardigrada</taxon>
        <taxon>Parachela</taxon>
        <taxon>Hypsibioidea</taxon>
        <taxon>Ramazzottiidae</taxon>
        <taxon>Ramazzottius</taxon>
    </lineage>
</organism>
<dbReference type="OrthoDB" id="10056483at2759"/>
<dbReference type="SUPFAM" id="SSF56672">
    <property type="entry name" value="DNA/RNA polymerases"/>
    <property type="match status" value="1"/>
</dbReference>
<feature type="domain" description="Reverse transcriptase" evidence="1">
    <location>
        <begin position="1"/>
        <end position="204"/>
    </location>
</feature>
<dbReference type="Gene3D" id="3.30.70.270">
    <property type="match status" value="1"/>
</dbReference>
<dbReference type="Pfam" id="PF00078">
    <property type="entry name" value="RVT_1"/>
    <property type="match status" value="1"/>
</dbReference>
<accession>A0A1D1VKA6</accession>
<reference evidence="2 3" key="1">
    <citation type="journal article" date="2016" name="Nat. Commun.">
        <title>Extremotolerant tardigrade genome and improved radiotolerance of human cultured cells by tardigrade-unique protein.</title>
        <authorList>
            <person name="Hashimoto T."/>
            <person name="Horikawa D.D."/>
            <person name="Saito Y."/>
            <person name="Kuwahara H."/>
            <person name="Kozuka-Hata H."/>
            <person name="Shin-I T."/>
            <person name="Minakuchi Y."/>
            <person name="Ohishi K."/>
            <person name="Motoyama A."/>
            <person name="Aizu T."/>
            <person name="Enomoto A."/>
            <person name="Kondo K."/>
            <person name="Tanaka S."/>
            <person name="Hara Y."/>
            <person name="Koshikawa S."/>
            <person name="Sagara H."/>
            <person name="Miura T."/>
            <person name="Yokobori S."/>
            <person name="Miyagawa K."/>
            <person name="Suzuki Y."/>
            <person name="Kubo T."/>
            <person name="Oyama M."/>
            <person name="Kohara Y."/>
            <person name="Fujiyama A."/>
            <person name="Arakawa K."/>
            <person name="Katayama T."/>
            <person name="Toyoda A."/>
            <person name="Kunieda T."/>
        </authorList>
    </citation>
    <scope>NUCLEOTIDE SEQUENCE [LARGE SCALE GENOMIC DNA]</scope>
    <source>
        <strain evidence="2 3">YOKOZUNA-1</strain>
    </source>
</reference>
<dbReference type="STRING" id="947166.A0A1D1VKA6"/>
<dbReference type="PANTHER" id="PTHR33332">
    <property type="entry name" value="REVERSE TRANSCRIPTASE DOMAIN-CONTAINING PROTEIN"/>
    <property type="match status" value="1"/>
</dbReference>